<evidence type="ECO:0000256" key="5">
    <source>
        <dbReference type="ARBA" id="ARBA00022490"/>
    </source>
</evidence>
<dbReference type="NCBIfam" id="TIGR00048">
    <property type="entry name" value="rRNA_mod_RlmN"/>
    <property type="match status" value="1"/>
</dbReference>
<evidence type="ECO:0000256" key="10">
    <source>
        <dbReference type="ARBA" id="ARBA00022723"/>
    </source>
</evidence>
<dbReference type="PANTHER" id="PTHR30544:SF5">
    <property type="entry name" value="RADICAL SAM CORE DOMAIN-CONTAINING PROTEIN"/>
    <property type="match status" value="1"/>
</dbReference>
<gene>
    <name evidence="15" type="primary">rlmN</name>
    <name evidence="15" type="ORF">DAY19_01510</name>
</gene>
<proteinExistence type="inferred from homology"/>
<dbReference type="Proteomes" id="UP000443582">
    <property type="component" value="Unassembled WGS sequence"/>
</dbReference>
<evidence type="ECO:0000256" key="1">
    <source>
        <dbReference type="ARBA" id="ARBA00001966"/>
    </source>
</evidence>
<evidence type="ECO:0000256" key="6">
    <source>
        <dbReference type="ARBA" id="ARBA00022552"/>
    </source>
</evidence>
<dbReference type="SUPFAM" id="SSF102114">
    <property type="entry name" value="Radical SAM enzymes"/>
    <property type="match status" value="1"/>
</dbReference>
<evidence type="ECO:0000256" key="2">
    <source>
        <dbReference type="ARBA" id="ARBA00004496"/>
    </source>
</evidence>
<evidence type="ECO:0000256" key="4">
    <source>
        <dbReference type="ARBA" id="ARBA00022485"/>
    </source>
</evidence>
<evidence type="ECO:0000256" key="12">
    <source>
        <dbReference type="ARBA" id="ARBA00023014"/>
    </source>
</evidence>
<evidence type="ECO:0000313" key="15">
    <source>
        <dbReference type="EMBL" id="RZF22474.1"/>
    </source>
</evidence>
<keyword evidence="11" id="KW-0408">Iron</keyword>
<evidence type="ECO:0000256" key="8">
    <source>
        <dbReference type="ARBA" id="ARBA00022679"/>
    </source>
</evidence>
<keyword evidence="4" id="KW-0004">4Fe-4S</keyword>
<reference evidence="16" key="1">
    <citation type="journal article" date="2019" name="Int. J. Syst. Evol. Microbiol.">
        <title>Halobacteriovorax valvorus sp. nov., a novel prokaryotic predator isolated from coastal seawater of China.</title>
        <authorList>
            <person name="Chen M.-X."/>
        </authorList>
    </citation>
    <scope>NUCLEOTIDE SEQUENCE [LARGE SCALE GENOMIC DNA]</scope>
    <source>
        <strain evidence="16">BL9</strain>
    </source>
</reference>
<keyword evidence="13" id="KW-1015">Disulfide bond</keyword>
<dbReference type="Pfam" id="PF04055">
    <property type="entry name" value="Radical_SAM"/>
    <property type="match status" value="1"/>
</dbReference>
<feature type="domain" description="Radical SAM core" evidence="14">
    <location>
        <begin position="97"/>
        <end position="331"/>
    </location>
</feature>
<evidence type="ECO:0000256" key="13">
    <source>
        <dbReference type="ARBA" id="ARBA00023157"/>
    </source>
</evidence>
<dbReference type="InterPro" id="IPR040072">
    <property type="entry name" value="Methyltransferase_A"/>
</dbReference>
<dbReference type="InterPro" id="IPR058240">
    <property type="entry name" value="rSAM_sf"/>
</dbReference>
<organism evidence="15 16">
    <name type="scientific">Halobacteriovorax vibrionivorans</name>
    <dbReference type="NCBI Taxonomy" id="2152716"/>
    <lineage>
        <taxon>Bacteria</taxon>
        <taxon>Pseudomonadati</taxon>
        <taxon>Bdellovibrionota</taxon>
        <taxon>Bacteriovoracia</taxon>
        <taxon>Bacteriovoracales</taxon>
        <taxon>Halobacteriovoraceae</taxon>
        <taxon>Halobacteriovorax</taxon>
    </lineage>
</organism>
<dbReference type="PIRSF" id="PIRSF006004">
    <property type="entry name" value="CHP00048"/>
    <property type="match status" value="1"/>
</dbReference>
<name>A0ABY0IJ11_9BACT</name>
<evidence type="ECO:0000256" key="11">
    <source>
        <dbReference type="ARBA" id="ARBA00023004"/>
    </source>
</evidence>
<evidence type="ECO:0000256" key="9">
    <source>
        <dbReference type="ARBA" id="ARBA00022691"/>
    </source>
</evidence>
<dbReference type="GO" id="GO:0008168">
    <property type="term" value="F:methyltransferase activity"/>
    <property type="evidence" value="ECO:0007669"/>
    <property type="project" value="UniProtKB-KW"/>
</dbReference>
<dbReference type="PANTHER" id="PTHR30544">
    <property type="entry name" value="23S RRNA METHYLTRANSFERASE"/>
    <property type="match status" value="1"/>
</dbReference>
<keyword evidence="12" id="KW-0411">Iron-sulfur</keyword>
<dbReference type="Gene3D" id="3.20.20.70">
    <property type="entry name" value="Aldolase class I"/>
    <property type="match status" value="1"/>
</dbReference>
<comment type="subcellular location">
    <subcellularLocation>
        <location evidence="2">Cytoplasm</location>
    </subcellularLocation>
</comment>
<keyword evidence="8 15" id="KW-0808">Transferase</keyword>
<keyword evidence="16" id="KW-1185">Reference proteome</keyword>
<keyword evidence="6" id="KW-0698">rRNA processing</keyword>
<keyword evidence="7 15" id="KW-0489">Methyltransferase</keyword>
<accession>A0ABY0IJ11</accession>
<evidence type="ECO:0000256" key="3">
    <source>
        <dbReference type="ARBA" id="ARBA00007544"/>
    </source>
</evidence>
<sequence>MKSFFSLPLSQLESFVIEHGFTKVHAQTIYTQVYKHSKKSFHEIEGLPKKLYPLLEENFIFDFLEIAKVQESIDDKTIKLLFKLSDGRTVETVCVPFQKKYTLCLSSQVGCSMKCSFCFTGTQGLTRSLKEKEIILQYIQAYNFIKEKFNGHQAAPNIVFMGQGEPLHNIEEVAQAISILRINEGMGLGPRQITLSTAGYLPGIKRFKELGSINFALSFHSPFNDERSELIPLNKAYPIEKLIEELKGLKLMKRQYLTFEYLVIKDLNHSKKHLEKIGELLKGMPVIFNLIPFNEFPGAPYKRPLMESVEEFKVGLMELGFHAKIRTTKGDDILAACGQLTSEELEEALC</sequence>
<dbReference type="CDD" id="cd01335">
    <property type="entry name" value="Radical_SAM"/>
    <property type="match status" value="1"/>
</dbReference>
<evidence type="ECO:0000259" key="14">
    <source>
        <dbReference type="PROSITE" id="PS51918"/>
    </source>
</evidence>
<keyword evidence="5" id="KW-0963">Cytoplasm</keyword>
<dbReference type="SFLD" id="SFLDG01062">
    <property type="entry name" value="methyltransferase_(Class_A)"/>
    <property type="match status" value="1"/>
</dbReference>
<keyword evidence="10" id="KW-0479">Metal-binding</keyword>
<dbReference type="PROSITE" id="PS51918">
    <property type="entry name" value="RADICAL_SAM"/>
    <property type="match status" value="1"/>
</dbReference>
<dbReference type="Gene3D" id="1.10.150.530">
    <property type="match status" value="1"/>
</dbReference>
<dbReference type="SFLD" id="SFLDF00275">
    <property type="entry name" value="adenosine_C2_methyltransferase"/>
    <property type="match status" value="1"/>
</dbReference>
<comment type="similarity">
    <text evidence="3">Belongs to the radical SAM superfamily. RlmN family.</text>
</comment>
<protein>
    <submittedName>
        <fullName evidence="15">23S rRNA (Adenine(2503)-C(2))-methyltransferase RlmN</fullName>
        <ecNumber evidence="15">2.1.1.192</ecNumber>
    </submittedName>
</protein>
<comment type="cofactor">
    <cofactor evidence="1">
        <name>[4Fe-4S] cluster</name>
        <dbReference type="ChEBI" id="CHEBI:49883"/>
    </cofactor>
</comment>
<comment type="caution">
    <text evidence="15">The sequence shown here is derived from an EMBL/GenBank/DDBJ whole genome shotgun (WGS) entry which is preliminary data.</text>
</comment>
<dbReference type="InterPro" id="IPR027492">
    <property type="entry name" value="RNA_MTrfase_RlmN"/>
</dbReference>
<dbReference type="EMBL" id="QDKL01000001">
    <property type="protein sequence ID" value="RZF22474.1"/>
    <property type="molecule type" value="Genomic_DNA"/>
</dbReference>
<dbReference type="InterPro" id="IPR013785">
    <property type="entry name" value="Aldolase_TIM"/>
</dbReference>
<evidence type="ECO:0000256" key="7">
    <source>
        <dbReference type="ARBA" id="ARBA00022603"/>
    </source>
</evidence>
<dbReference type="GO" id="GO:0032259">
    <property type="term" value="P:methylation"/>
    <property type="evidence" value="ECO:0007669"/>
    <property type="project" value="UniProtKB-KW"/>
</dbReference>
<dbReference type="EC" id="2.1.1.192" evidence="15"/>
<dbReference type="InterPro" id="IPR004383">
    <property type="entry name" value="rRNA_lsu_MTrfase_RlmN/Cfr"/>
</dbReference>
<dbReference type="InterPro" id="IPR007197">
    <property type="entry name" value="rSAM"/>
</dbReference>
<evidence type="ECO:0000313" key="16">
    <source>
        <dbReference type="Proteomes" id="UP000443582"/>
    </source>
</evidence>
<keyword evidence="9" id="KW-0949">S-adenosyl-L-methionine</keyword>
<dbReference type="SFLD" id="SFLDS00029">
    <property type="entry name" value="Radical_SAM"/>
    <property type="match status" value="1"/>
</dbReference>